<feature type="binding site" evidence="1">
    <location>
        <position position="173"/>
    </location>
    <ligand>
        <name>substrate</name>
    </ligand>
</feature>
<dbReference type="GO" id="GO:0047443">
    <property type="term" value="F:4-hydroxy-4-methyl-2-oxoglutarate aldolase activity"/>
    <property type="evidence" value="ECO:0007669"/>
    <property type="project" value="TreeGrafter"/>
</dbReference>
<evidence type="ECO:0008006" key="4">
    <source>
        <dbReference type="Google" id="ProtNLM"/>
    </source>
</evidence>
<dbReference type="GO" id="GO:0046872">
    <property type="term" value="F:metal ion binding"/>
    <property type="evidence" value="ECO:0007669"/>
    <property type="project" value="UniProtKB-KW"/>
</dbReference>
<dbReference type="PANTHER" id="PTHR33254">
    <property type="entry name" value="4-HYDROXY-4-METHYL-2-OXOGLUTARATE ALDOLASE 3-RELATED"/>
    <property type="match status" value="1"/>
</dbReference>
<dbReference type="OrthoDB" id="1476984at2759"/>
<dbReference type="GO" id="GO:0008948">
    <property type="term" value="F:oxaloacetate decarboxylase activity"/>
    <property type="evidence" value="ECO:0007669"/>
    <property type="project" value="TreeGrafter"/>
</dbReference>
<dbReference type="InterPro" id="IPR036704">
    <property type="entry name" value="RraA/RraA-like_sf"/>
</dbReference>
<dbReference type="CDD" id="cd16841">
    <property type="entry name" value="RraA_family"/>
    <property type="match status" value="1"/>
</dbReference>
<dbReference type="EMBL" id="BDGX01000026">
    <property type="protein sequence ID" value="GAV50740.1"/>
    <property type="molecule type" value="Genomic_DNA"/>
</dbReference>
<evidence type="ECO:0000313" key="3">
    <source>
        <dbReference type="Proteomes" id="UP000187013"/>
    </source>
</evidence>
<gene>
    <name evidence="2" type="ORF">ZYGR_0Z01630</name>
</gene>
<dbReference type="PANTHER" id="PTHR33254:SF28">
    <property type="entry name" value="4-HYDROXY-4-METHYL-2-OXOGLUTARATE ALDOLASE"/>
    <property type="match status" value="1"/>
</dbReference>
<dbReference type="InterPro" id="IPR005493">
    <property type="entry name" value="RraA/RraA-like"/>
</dbReference>
<feature type="binding site" evidence="1">
    <location>
        <position position="174"/>
    </location>
    <ligand>
        <name>Mg(2+)</name>
        <dbReference type="ChEBI" id="CHEBI:18420"/>
    </ligand>
</feature>
<comment type="caution">
    <text evidence="2">The sequence shown here is derived from an EMBL/GenBank/DDBJ whole genome shotgun (WGS) entry which is preliminary data.</text>
</comment>
<reference evidence="2 3" key="1">
    <citation type="submission" date="2016-08" db="EMBL/GenBank/DDBJ databases">
        <title>Draft genome sequence of allopolyploid Zygosaccharomyces rouxii.</title>
        <authorList>
            <person name="Watanabe J."/>
            <person name="Uehara K."/>
            <person name="Mogi Y."/>
            <person name="Tsukioka Y."/>
        </authorList>
    </citation>
    <scope>NUCLEOTIDE SEQUENCE [LARGE SCALE GENOMIC DNA]</scope>
    <source>
        <strain evidence="2 3">NBRC 110957</strain>
    </source>
</reference>
<dbReference type="SUPFAM" id="SSF89562">
    <property type="entry name" value="RraA-like"/>
    <property type="match status" value="1"/>
</dbReference>
<accession>A0A1Q3A591</accession>
<evidence type="ECO:0000313" key="2">
    <source>
        <dbReference type="EMBL" id="GAV50740.1"/>
    </source>
</evidence>
<keyword evidence="1" id="KW-0479">Metal-binding</keyword>
<sequence length="284" mass="31176">MLRTYNAPLVRIHWKILSRPARTGLDICKPVVDGYVQQGSVRTFIPSSRLNKMSDPRFDELTPCDVSDGLLNKYKIDNGGYLPNLTQWSGHSKGTIHGKAYTVLFAPANDTRPSVNYIDSVPQGAFLVIALTRDLQLPYAPYVKPTQAVYGGLMSTRAQYLKAAGTLVFGRIRDLKEHKSLDHPVFSYGVGSCAAKAAVKPIGINVPLEILTSNGEVEIIKPGDYMVGDANGIVKVPSEVELDSLVGYVRKSVEADELVTTDIKNGRPAKEAQKDRRATLKNYL</sequence>
<proteinExistence type="predicted"/>
<dbReference type="Pfam" id="PF03737">
    <property type="entry name" value="RraA-like"/>
    <property type="match status" value="1"/>
</dbReference>
<organism evidence="2 3">
    <name type="scientific">Zygosaccharomyces rouxii</name>
    <dbReference type="NCBI Taxonomy" id="4956"/>
    <lineage>
        <taxon>Eukaryota</taxon>
        <taxon>Fungi</taxon>
        <taxon>Dikarya</taxon>
        <taxon>Ascomycota</taxon>
        <taxon>Saccharomycotina</taxon>
        <taxon>Saccharomycetes</taxon>
        <taxon>Saccharomycetales</taxon>
        <taxon>Saccharomycetaceae</taxon>
        <taxon>Zygosaccharomyces</taxon>
    </lineage>
</organism>
<comment type="cofactor">
    <cofactor evidence="1">
        <name>Mg(2+)</name>
        <dbReference type="ChEBI" id="CHEBI:18420"/>
    </cofactor>
</comment>
<keyword evidence="1" id="KW-0460">Magnesium</keyword>
<protein>
    <recommendedName>
        <fullName evidence="4">4-hydroxy-4-methyl-2-oxoglutarate aldolase</fullName>
    </recommendedName>
</protein>
<dbReference type="Proteomes" id="UP000187013">
    <property type="component" value="Unassembled WGS sequence"/>
</dbReference>
<dbReference type="AlphaFoldDB" id="A0A1Q3A591"/>
<name>A0A1Q3A591_ZYGRO</name>
<dbReference type="Gene3D" id="3.50.30.40">
    <property type="entry name" value="Ribonuclease E inhibitor RraA/RraA-like"/>
    <property type="match status" value="1"/>
</dbReference>
<dbReference type="eggNOG" id="ENOG502RZ5Y">
    <property type="taxonomic scope" value="Eukaryota"/>
</dbReference>
<feature type="binding site" evidence="1">
    <location>
        <begin position="151"/>
        <end position="154"/>
    </location>
    <ligand>
        <name>substrate</name>
    </ligand>
</feature>
<evidence type="ECO:0000256" key="1">
    <source>
        <dbReference type="PIRSR" id="PIRSR605493-1"/>
    </source>
</evidence>